<feature type="chain" id="PRO_5003262918" evidence="2">
    <location>
        <begin position="21"/>
        <end position="1065"/>
    </location>
</feature>
<evidence type="ECO:0000256" key="2">
    <source>
        <dbReference type="SAM" id="SignalP"/>
    </source>
</evidence>
<keyword evidence="4" id="KW-1185">Reference proteome</keyword>
<evidence type="ECO:0000313" key="3">
    <source>
        <dbReference type="EMBL" id="EGB07073.1"/>
    </source>
</evidence>
<feature type="region of interest" description="Disordered" evidence="1">
    <location>
        <begin position="869"/>
        <end position="888"/>
    </location>
</feature>
<evidence type="ECO:0000256" key="1">
    <source>
        <dbReference type="SAM" id="MobiDB-lite"/>
    </source>
</evidence>
<dbReference type="Proteomes" id="UP000002729">
    <property type="component" value="Unassembled WGS sequence"/>
</dbReference>
<dbReference type="AlphaFoldDB" id="F0YD20"/>
<reference evidence="3 4" key="1">
    <citation type="journal article" date="2011" name="Proc. Natl. Acad. Sci. U.S.A.">
        <title>Niche of harmful alga Aureococcus anophagefferens revealed through ecogenomics.</title>
        <authorList>
            <person name="Gobler C.J."/>
            <person name="Berry D.L."/>
            <person name="Dyhrman S.T."/>
            <person name="Wilhelm S.W."/>
            <person name="Salamov A."/>
            <person name="Lobanov A.V."/>
            <person name="Zhang Y."/>
            <person name="Collier J.L."/>
            <person name="Wurch L.L."/>
            <person name="Kustka A.B."/>
            <person name="Dill B.D."/>
            <person name="Shah M."/>
            <person name="VerBerkmoes N.C."/>
            <person name="Kuo A."/>
            <person name="Terry A."/>
            <person name="Pangilinan J."/>
            <person name="Lindquist E.A."/>
            <person name="Lucas S."/>
            <person name="Paulsen I.T."/>
            <person name="Hattenrath-Lehmann T.K."/>
            <person name="Talmage S.C."/>
            <person name="Walker E.A."/>
            <person name="Koch F."/>
            <person name="Burson A.M."/>
            <person name="Marcoval M.A."/>
            <person name="Tang Y.Z."/>
            <person name="Lecleir G.R."/>
            <person name="Coyne K.J."/>
            <person name="Berg G.M."/>
            <person name="Bertrand E.M."/>
            <person name="Saito M.A."/>
            <person name="Gladyshev V.N."/>
            <person name="Grigoriev I.V."/>
        </authorList>
    </citation>
    <scope>NUCLEOTIDE SEQUENCE [LARGE SCALE GENOMIC DNA]</scope>
    <source>
        <strain evidence="4">CCMP 1984</strain>
    </source>
</reference>
<sequence length="1065" mass="112288">MTTRLARAALLLVPAALTRSAEPARPRHGAGTPDPSLQARCEAADLSESALRHCGRIAASRDGVTLAALKRGGWLCRASLVLQSTHHKIGSSDHHDAIDGACGFDPRTFAPREPAGSKSFVTVAVHHNGLGNQLFQYAMGRLLAWSLGSDFAAVLVDAREGPMNEKMPPHSAQSWDAFREIFDKSALGARRHAYDTCAELTPTKGEYLGNGTLLLAERPADTRRVRLAKQLEALLLKTADGSLGCVKTIGYFQQYAFFAGVSTLLRSWMKFKAVELTEDPRPDDVVVHVRLCDSPLHFYKYYSYENYFEHIFRHLEPAPARIRVVTGCDERKPGVVRELVERLGAERVFTAIADGTSKKPHRSVAADFLYMTRAKRLVVTESTYSWWAAYLGAADEVHAPASGVVPVPYQEPHYVFHDINDHKFWGTYSAAEKRLVFRFATEKDVPKRNASRLSWDLQRKYQFLPRRKSEPAATPAAPPAPAGPPATDVRGVVVAVSAWAGPTDRHFAELRTARGAVLARVGAAIAADLVVGRRVRLTRMRAAAELVVVAGVARAGVKATDGSACDVEAEADASGDAIRGVVKGVSTSLKLVSLSDGVRVFAPRWFAGGRAPATLGQSVVIRDPVRVCEGVVGLSARSQLVVDGRVVFGAGGARARVAAAGAFAALVLDARDALGDDRAAAAELADGLWGLRGGPARRDDGDAAGGSFFSPPAPEPAPRVRVATPRAAAARALALARARRGDARELDGSELFPRDATLDVLDDPGPALVGVARDGFVDGVPLCVADGSAFDGPVALDAFSVVAGDVDGEPRCAVVCDRADLVVSTGASRSPTPARRVVDGAAAPPTARLVAQTRAFAGVDAAGRVARLGPRRPAAPRPRAPTAPSLAAAHAAERPARALCDVVAVRRLARDDGGWALVALVCDGESLARVECAPSPDLFAGAPPRVAAAAAACARARPPGAAWAWRPPPAADAFSRVDDVAGVAPRGDARLLGAVARALVASGPVAPVVRAAADDGAAVLRPRVVDETRVSFAAERRPPALALVGALEWADPRAEAARLLAQTGA</sequence>
<feature type="signal peptide" evidence="2">
    <location>
        <begin position="1"/>
        <end position="20"/>
    </location>
</feature>
<feature type="region of interest" description="Disordered" evidence="1">
    <location>
        <begin position="700"/>
        <end position="719"/>
    </location>
</feature>
<dbReference type="InParanoid" id="F0YD20"/>
<dbReference type="KEGG" id="aaf:AURANDRAFT_65198"/>
<organism evidence="4">
    <name type="scientific">Aureococcus anophagefferens</name>
    <name type="common">Harmful bloom alga</name>
    <dbReference type="NCBI Taxonomy" id="44056"/>
    <lineage>
        <taxon>Eukaryota</taxon>
        <taxon>Sar</taxon>
        <taxon>Stramenopiles</taxon>
        <taxon>Ochrophyta</taxon>
        <taxon>Pelagophyceae</taxon>
        <taxon>Pelagomonadales</taxon>
        <taxon>Pelagomonadaceae</taxon>
        <taxon>Aureococcus</taxon>
    </lineage>
</organism>
<dbReference type="OrthoDB" id="204303at2759"/>
<gene>
    <name evidence="3" type="ORF">AURANDRAFT_65198</name>
</gene>
<name>F0YD20_AURAN</name>
<proteinExistence type="predicted"/>
<accession>F0YD20</accession>
<dbReference type="RefSeq" id="XP_009038307.1">
    <property type="nucleotide sequence ID" value="XM_009040059.1"/>
</dbReference>
<dbReference type="EMBL" id="GL833132">
    <property type="protein sequence ID" value="EGB07073.1"/>
    <property type="molecule type" value="Genomic_DNA"/>
</dbReference>
<evidence type="ECO:0000313" key="4">
    <source>
        <dbReference type="Proteomes" id="UP000002729"/>
    </source>
</evidence>
<dbReference type="GeneID" id="20225216"/>
<keyword evidence="2" id="KW-0732">Signal</keyword>
<protein>
    <submittedName>
        <fullName evidence="3">Uncharacterized protein</fullName>
    </submittedName>
</protein>